<dbReference type="Proteomes" id="UP001396334">
    <property type="component" value="Unassembled WGS sequence"/>
</dbReference>
<protein>
    <submittedName>
        <fullName evidence="1">Uncharacterized protein</fullName>
    </submittedName>
</protein>
<sequence>MVLLDDVIFPPSEDVVIEEEDFNLKVIFCSGKRKKNLASYEGGSKCDVTEEEIEKKKQNVYFENGIEGSVEACGVVLERMTSKASDPKTFGIIQSFL</sequence>
<gene>
    <name evidence="1" type="ORF">V6N11_050094</name>
</gene>
<accession>A0ABR2T907</accession>
<dbReference type="EMBL" id="JBBPBN010000007">
    <property type="protein sequence ID" value="KAK9033914.1"/>
    <property type="molecule type" value="Genomic_DNA"/>
</dbReference>
<name>A0ABR2T907_9ROSI</name>
<organism evidence="1 2">
    <name type="scientific">Hibiscus sabdariffa</name>
    <name type="common">roselle</name>
    <dbReference type="NCBI Taxonomy" id="183260"/>
    <lineage>
        <taxon>Eukaryota</taxon>
        <taxon>Viridiplantae</taxon>
        <taxon>Streptophyta</taxon>
        <taxon>Embryophyta</taxon>
        <taxon>Tracheophyta</taxon>
        <taxon>Spermatophyta</taxon>
        <taxon>Magnoliopsida</taxon>
        <taxon>eudicotyledons</taxon>
        <taxon>Gunneridae</taxon>
        <taxon>Pentapetalae</taxon>
        <taxon>rosids</taxon>
        <taxon>malvids</taxon>
        <taxon>Malvales</taxon>
        <taxon>Malvaceae</taxon>
        <taxon>Malvoideae</taxon>
        <taxon>Hibiscus</taxon>
    </lineage>
</organism>
<evidence type="ECO:0000313" key="1">
    <source>
        <dbReference type="EMBL" id="KAK9033914.1"/>
    </source>
</evidence>
<keyword evidence="2" id="KW-1185">Reference proteome</keyword>
<comment type="caution">
    <text evidence="1">The sequence shown here is derived from an EMBL/GenBank/DDBJ whole genome shotgun (WGS) entry which is preliminary data.</text>
</comment>
<proteinExistence type="predicted"/>
<reference evidence="1 2" key="1">
    <citation type="journal article" date="2024" name="G3 (Bethesda)">
        <title>Genome assembly of Hibiscus sabdariffa L. provides insights into metabolisms of medicinal natural products.</title>
        <authorList>
            <person name="Kim T."/>
        </authorList>
    </citation>
    <scope>NUCLEOTIDE SEQUENCE [LARGE SCALE GENOMIC DNA]</scope>
    <source>
        <strain evidence="1">TK-2024</strain>
        <tissue evidence="1">Old leaves</tissue>
    </source>
</reference>
<evidence type="ECO:0000313" key="2">
    <source>
        <dbReference type="Proteomes" id="UP001396334"/>
    </source>
</evidence>